<gene>
    <name evidence="1" type="ORF">B0T14DRAFT_4657</name>
</gene>
<reference evidence="1" key="1">
    <citation type="submission" date="2023-06" db="EMBL/GenBank/DDBJ databases">
        <title>Genome-scale phylogeny and comparative genomics of the fungal order Sordariales.</title>
        <authorList>
            <consortium name="Lawrence Berkeley National Laboratory"/>
            <person name="Hensen N."/>
            <person name="Bonometti L."/>
            <person name="Westerberg I."/>
            <person name="Brannstrom I.O."/>
            <person name="Guillou S."/>
            <person name="Cros-Aarteil S."/>
            <person name="Calhoun S."/>
            <person name="Haridas S."/>
            <person name="Kuo A."/>
            <person name="Mondo S."/>
            <person name="Pangilinan J."/>
            <person name="Riley R."/>
            <person name="Labutti K."/>
            <person name="Andreopoulos B."/>
            <person name="Lipzen A."/>
            <person name="Chen C."/>
            <person name="Yanf M."/>
            <person name="Daum C."/>
            <person name="Ng V."/>
            <person name="Clum A."/>
            <person name="Steindorff A."/>
            <person name="Ohm R."/>
            <person name="Martin F."/>
            <person name="Silar P."/>
            <person name="Natvig D."/>
            <person name="Lalanne C."/>
            <person name="Gautier V."/>
            <person name="Ament-Velasquez S.L."/>
            <person name="Kruys A."/>
            <person name="Hutchinson M.I."/>
            <person name="Powell A.J."/>
            <person name="Barry K."/>
            <person name="Miller A.N."/>
            <person name="Grigoriev I.V."/>
            <person name="Debuchy R."/>
            <person name="Gladieux P."/>
            <person name="Thoren M.H."/>
            <person name="Johannesson H."/>
        </authorList>
    </citation>
    <scope>NUCLEOTIDE SEQUENCE</scope>
    <source>
        <strain evidence="1">CBS 606.72</strain>
    </source>
</reference>
<evidence type="ECO:0000313" key="2">
    <source>
        <dbReference type="Proteomes" id="UP001175000"/>
    </source>
</evidence>
<dbReference type="AlphaFoldDB" id="A0AA40CBK4"/>
<sequence length="148" mass="16661">MEAGLYPEFDFTVDQSLFAEARRSKRGVGFLYLRDKAPIPTSRSFWIWDPRSRNTTNLCICFIDGRWMESGAWVLPQMGESPLFTYNIGKEAATFATNSSIQTLGAARSSGPHRPRPRMARERERIQGVPHVGGPQRGNGSWAYTTTC</sequence>
<accession>A0AA40CBK4</accession>
<keyword evidence="2" id="KW-1185">Reference proteome</keyword>
<comment type="caution">
    <text evidence="1">The sequence shown here is derived from an EMBL/GenBank/DDBJ whole genome shotgun (WGS) entry which is preliminary data.</text>
</comment>
<name>A0AA40CBK4_9PEZI</name>
<dbReference type="EMBL" id="JAULSU010000001">
    <property type="protein sequence ID" value="KAK0631534.1"/>
    <property type="molecule type" value="Genomic_DNA"/>
</dbReference>
<evidence type="ECO:0000313" key="1">
    <source>
        <dbReference type="EMBL" id="KAK0631534.1"/>
    </source>
</evidence>
<dbReference type="Proteomes" id="UP001175000">
    <property type="component" value="Unassembled WGS sequence"/>
</dbReference>
<organism evidence="1 2">
    <name type="scientific">Immersiella caudata</name>
    <dbReference type="NCBI Taxonomy" id="314043"/>
    <lineage>
        <taxon>Eukaryota</taxon>
        <taxon>Fungi</taxon>
        <taxon>Dikarya</taxon>
        <taxon>Ascomycota</taxon>
        <taxon>Pezizomycotina</taxon>
        <taxon>Sordariomycetes</taxon>
        <taxon>Sordariomycetidae</taxon>
        <taxon>Sordariales</taxon>
        <taxon>Lasiosphaeriaceae</taxon>
        <taxon>Immersiella</taxon>
    </lineage>
</organism>
<proteinExistence type="predicted"/>
<protein>
    <submittedName>
        <fullName evidence="1">Uncharacterized protein</fullName>
    </submittedName>
</protein>